<dbReference type="Proteomes" id="UP000000803">
    <property type="component" value="Chromosome 3R"/>
</dbReference>
<dbReference type="PaxDb" id="7227-FBpp0084583"/>
<evidence type="ECO:0000313" key="4">
    <source>
        <dbReference type="EMBL" id="ABV82417.1"/>
    </source>
</evidence>
<evidence type="ECO:0000256" key="2">
    <source>
        <dbReference type="SAM" id="SignalP"/>
    </source>
</evidence>
<dbReference type="FunCoup" id="Q9VB29">
    <property type="interactions" value="47"/>
</dbReference>
<dbReference type="IntAct" id="Q9VB29">
    <property type="interactions" value="19"/>
</dbReference>
<dbReference type="RefSeq" id="NP_651565.1">
    <property type="nucleotide sequence ID" value="NM_143308.2"/>
</dbReference>
<reference evidence="7" key="3">
    <citation type="journal article" date="2002" name="Genome Biol.">
        <title>Annotation of the Drosophila melanogaster euchromatic genome: a systematic review.</title>
        <authorList>
            <person name="Misra S."/>
            <person name="Crosby M.A."/>
            <person name="Mungall C.J."/>
            <person name="Matthews B.B."/>
            <person name="Campbell K.S."/>
            <person name="Hradecky P."/>
            <person name="Huang Y."/>
            <person name="Kaminker J.S."/>
            <person name="Millburn G.H."/>
            <person name="Prochnik S.E."/>
            <person name="Smith C.D."/>
            <person name="Tupy J.L."/>
            <person name="Whitfied E.J."/>
            <person name="Bayraktaroglu L."/>
            <person name="Berman B.P."/>
            <person name="Bettencourt B.R."/>
            <person name="Celniker S.E."/>
            <person name="de Grey A.D."/>
            <person name="Drysdale R.A."/>
            <person name="Harris N.L."/>
            <person name="Richter J."/>
            <person name="Russo S."/>
            <person name="Schroeder A.J."/>
            <person name="Shu S.Q."/>
            <person name="Stapleton M."/>
            <person name="Yamada C."/>
            <person name="Ashburner M."/>
            <person name="Gelbart W.M."/>
            <person name="Rubin G.M."/>
            <person name="Lewis S.E."/>
        </authorList>
    </citation>
    <scope>GENOME REANNOTATION</scope>
    <source>
        <strain evidence="7">Berkeley</strain>
    </source>
</reference>
<dbReference type="OrthoDB" id="7862644at2759"/>
<dbReference type="STRING" id="7227.FBpp0084583"/>
<reference evidence="3" key="12">
    <citation type="journal article" date="2015" name="G3 (Bethesda)">
        <title>Gene Model Annotations for Drosophila melanogaster: The Rule-Benders.</title>
        <authorList>
            <consortium name="FlyBase Consortium"/>
            <person name="Crosby M.A."/>
            <person name="Gramates L.S."/>
            <person name="Dos Santos G."/>
            <person name="Matthews B.B."/>
            <person name="St Pierre S.E."/>
            <person name="Zhou P."/>
            <person name="Schroeder A.J."/>
            <person name="Falls K."/>
            <person name="Emmert D.B."/>
            <person name="Russo S.M."/>
            <person name="Gelbart W.M."/>
            <person name="null"/>
        </authorList>
    </citation>
    <scope>NUCLEOTIDE SEQUENCE</scope>
</reference>
<reference evidence="7" key="4">
    <citation type="journal article" date="2002" name="Genome Biol.">
        <title>The transposable elements of the Drosophila melanogaster euchromatin: a genomics perspective.</title>
        <authorList>
            <person name="Kaminker J.S."/>
            <person name="Bergman C.M."/>
            <person name="Kronmiller B."/>
            <person name="Carlson J."/>
            <person name="Svirskas R."/>
            <person name="Patel S."/>
            <person name="Frise E."/>
            <person name="Wheeler D.A."/>
            <person name="Lewis S.E."/>
            <person name="Rubin G.M."/>
            <person name="Ashburner M."/>
            <person name="Celniker S.E."/>
        </authorList>
    </citation>
    <scope>NUCLEOTIDE SEQUENCE [LARGE SCALE GENOMIC DNA]</scope>
    <source>
        <strain evidence="7">Berkeley</strain>
    </source>
</reference>
<keyword evidence="7" id="KW-1185">Reference proteome</keyword>
<dbReference type="DNASU" id="43306"/>
<dbReference type="AGR" id="FB:FBgn0039521"/>
<dbReference type="UCSC" id="CG5402-RA">
    <property type="organism name" value="d. melanogaster"/>
</dbReference>
<evidence type="ECO:0000313" key="6">
    <source>
        <dbReference type="FlyBase" id="FBgn0039521"/>
    </source>
</evidence>
<feature type="compositionally biased region" description="Low complexity" evidence="1">
    <location>
        <begin position="120"/>
        <end position="154"/>
    </location>
</feature>
<accession>Q9VB29</accession>
<organism evidence="3 7">
    <name type="scientific">Drosophila melanogaster</name>
    <name type="common">Fruit fly</name>
    <dbReference type="NCBI Taxonomy" id="7227"/>
    <lineage>
        <taxon>Eukaryota</taxon>
        <taxon>Metazoa</taxon>
        <taxon>Ecdysozoa</taxon>
        <taxon>Arthropoda</taxon>
        <taxon>Hexapoda</taxon>
        <taxon>Insecta</taxon>
        <taxon>Pterygota</taxon>
        <taxon>Neoptera</taxon>
        <taxon>Endopterygota</taxon>
        <taxon>Diptera</taxon>
        <taxon>Brachycera</taxon>
        <taxon>Muscomorpha</taxon>
        <taxon>Ephydroidea</taxon>
        <taxon>Drosophilidae</taxon>
        <taxon>Drosophila</taxon>
        <taxon>Sophophora</taxon>
    </lineage>
</organism>
<feature type="compositionally biased region" description="Polar residues" evidence="1">
    <location>
        <begin position="103"/>
        <end position="119"/>
    </location>
</feature>
<reference evidence="3 7" key="8">
    <citation type="journal article" date="2007" name="Science">
        <title>The Release 5.1 annotation of Drosophila melanogaster heterochromatin.</title>
        <authorList>
            <person name="Smith C.D."/>
            <person name="Shu S."/>
            <person name="Mungall C.J."/>
            <person name="Karpen G.H."/>
        </authorList>
    </citation>
    <scope>NUCLEOTIDE SEQUENCE [LARGE SCALE GENOMIC DNA]</scope>
    <source>
        <strain evidence="7">Berkeley</strain>
    </source>
</reference>
<evidence type="ECO:0000256" key="1">
    <source>
        <dbReference type="SAM" id="MobiDB-lite"/>
    </source>
</evidence>
<reference evidence="3" key="13">
    <citation type="journal article" date="2015" name="Genome Res.">
        <title>The Release 6 reference sequence of the Drosophila melanogaster genome.</title>
        <authorList>
            <person name="Hoskins R.A."/>
            <person name="Carlson J.W."/>
            <person name="Wan K.H."/>
            <person name="Park S."/>
            <person name="Mendez I."/>
            <person name="Galle S.E."/>
            <person name="Booth B.W."/>
            <person name="Pfeiffer B.D."/>
            <person name="George R.A."/>
            <person name="Svirskas R."/>
            <person name="Krzywinski M."/>
            <person name="Schein J."/>
            <person name="Accardo M.C."/>
            <person name="Damia E."/>
            <person name="Messina G."/>
            <person name="Mendez-Lago M."/>
            <person name="de Pablos B."/>
            <person name="Demakova O.V."/>
            <person name="Andreyeva E.N."/>
            <person name="Boldyreva L.V."/>
            <person name="Marra M."/>
            <person name="Carvalho A.B."/>
            <person name="Dimitri P."/>
            <person name="Villasante A."/>
            <person name="Zhimulev I.F."/>
            <person name="Rubin G.M."/>
            <person name="Karpen G.H."/>
            <person name="Celniker S.E."/>
        </authorList>
    </citation>
    <scope>NUCLEOTIDE SEQUENCE</scope>
</reference>
<reference evidence="3" key="7">
    <citation type="submission" date="2006-08" db="EMBL/GenBank/DDBJ databases">
        <authorList>
            <person name="Celniker S."/>
            <person name="Carlson J."/>
            <person name="Wan K."/>
            <person name="Frise E."/>
            <person name="Hoskins R."/>
            <person name="Park S."/>
            <person name="Svirskas R."/>
            <person name="Rubin G."/>
        </authorList>
    </citation>
    <scope>NUCLEOTIDE SEQUENCE</scope>
</reference>
<dbReference type="EMBL" id="BT031035">
    <property type="protein sequence ID" value="ABV82417.1"/>
    <property type="molecule type" value="mRNA"/>
</dbReference>
<dbReference type="GO" id="GO:0005615">
    <property type="term" value="C:extracellular space"/>
    <property type="evidence" value="ECO:0007005"/>
    <property type="project" value="FlyBase"/>
</dbReference>
<dbReference type="BioGRID-ORCS" id="43306">
    <property type="hits" value="0 hits in 1 CRISPR screen"/>
</dbReference>
<name>Q9VB29_DROME</name>
<reference evidence="3 7" key="1">
    <citation type="journal article" date="2000" name="Science">
        <title>The genome sequence of Drosophila melanogaster.</title>
        <authorList>
            <person name="Adams M.D."/>
            <person name="Celniker S.E."/>
            <person name="Holt R.A."/>
            <person name="Evans C.A."/>
            <person name="Gocayne J.D."/>
            <person name="Amanatides P.G."/>
            <person name="Scherer S.E."/>
            <person name="Li P.W."/>
            <person name="Hoskins R.A."/>
            <person name="Galle R.F."/>
            <person name="George R.A."/>
            <person name="Lewis S.E."/>
            <person name="Richards S."/>
            <person name="Ashburner M."/>
            <person name="Henderson S.N."/>
            <person name="Sutton G.G."/>
            <person name="Wortman J.R."/>
            <person name="Yandell M.D."/>
            <person name="Zhang Q."/>
            <person name="Chen L.X."/>
            <person name="Brandon R.C."/>
            <person name="Rogers Y.H."/>
            <person name="Blazej R.G."/>
            <person name="Champe M."/>
            <person name="Pfeiffer B.D."/>
            <person name="Wan K.H."/>
            <person name="Doyle C."/>
            <person name="Baxter E.G."/>
            <person name="Helt G."/>
            <person name="Nelson C.R."/>
            <person name="Gabor G.L."/>
            <person name="Abril J.F."/>
            <person name="Agbayani A."/>
            <person name="An H.J."/>
            <person name="Andrews-Pfannkoch C."/>
            <person name="Baldwin D."/>
            <person name="Ballew R.M."/>
            <person name="Basu A."/>
            <person name="Baxendale J."/>
            <person name="Bayraktaroglu L."/>
            <person name="Beasley E.M."/>
            <person name="Beeson K.Y."/>
            <person name="Benos P.V."/>
            <person name="Berman B.P."/>
            <person name="Bhandari D."/>
            <person name="Bolshakov S."/>
            <person name="Borkova D."/>
            <person name="Botchan M.R."/>
            <person name="Bouck J."/>
            <person name="Brokstein P."/>
            <person name="Brottier P."/>
            <person name="Burtis K.C."/>
            <person name="Busam D.A."/>
            <person name="Butler H."/>
            <person name="Cadieu E."/>
            <person name="Center A."/>
            <person name="Chandra I."/>
            <person name="Cherry J.M."/>
            <person name="Cawley S."/>
            <person name="Dahlke C."/>
            <person name="Davenport L.B."/>
            <person name="Davies P."/>
            <person name="de Pablos B."/>
            <person name="Delcher A."/>
            <person name="Deng Z."/>
            <person name="Mays A.D."/>
            <person name="Dew I."/>
            <person name="Dietz S.M."/>
            <person name="Dodson K."/>
            <person name="Doup L.E."/>
            <person name="Downes M."/>
            <person name="Dugan-Rocha S."/>
            <person name="Dunkov B.C."/>
            <person name="Dunn P."/>
            <person name="Durbin K.J."/>
            <person name="Evangelista C.C."/>
            <person name="Ferraz C."/>
            <person name="Ferriera S."/>
            <person name="Fleischmann W."/>
            <person name="Fosler C."/>
            <person name="Gabrielian A.E."/>
            <person name="Garg N.S."/>
            <person name="Gelbart W.M."/>
            <person name="Glasser K."/>
            <person name="Glodek A."/>
            <person name="Gong F."/>
            <person name="Gorrell J.H."/>
            <person name="Gu Z."/>
            <person name="Guan P."/>
            <person name="Harris M."/>
            <person name="Harris N.L."/>
            <person name="Harvey D."/>
            <person name="Heiman T.J."/>
            <person name="Hernandez J.R."/>
            <person name="Houck J."/>
            <person name="Hostin D."/>
            <person name="Houston K.A."/>
            <person name="Howland T.J."/>
            <person name="Wei M.H."/>
            <person name="Ibegwam C."/>
            <person name="Jalali M."/>
            <person name="Kalush F."/>
            <person name="Karpen G.H."/>
            <person name="Ke Z."/>
            <person name="Kennison J.A."/>
            <person name="Ketchum K.A."/>
            <person name="Kimmel B.E."/>
            <person name="Kodira C.D."/>
            <person name="Kraft C."/>
            <person name="Kravitz S."/>
            <person name="Kulp D."/>
            <person name="Lai Z."/>
            <person name="Lasko P."/>
            <person name="Lei Y."/>
            <person name="Levitsky A.A."/>
            <person name="Li J."/>
            <person name="Li Z."/>
            <person name="Liang Y."/>
            <person name="Lin X."/>
            <person name="Liu X."/>
            <person name="Mattei B."/>
            <person name="McIntosh T.C."/>
            <person name="McLeod M.P."/>
            <person name="McPherson D."/>
            <person name="Merkulov G."/>
            <person name="Milshina N.V."/>
            <person name="Mobarry C."/>
            <person name="Morris J."/>
            <person name="Moshrefi A."/>
            <person name="Mount S.M."/>
            <person name="Moy M."/>
            <person name="Murphy B."/>
            <person name="Murphy L."/>
            <person name="Muzny D.M."/>
            <person name="Nelson D.L."/>
            <person name="Nelson D.R."/>
            <person name="Nelson K.A."/>
            <person name="Nixon K."/>
            <person name="Nusskern D.R."/>
            <person name="Pacleb J.M."/>
            <person name="Palazzolo M."/>
            <person name="Pittman G.S."/>
            <person name="Pan S."/>
            <person name="Pollard J."/>
            <person name="Puri V."/>
            <person name="Reese M.G."/>
            <person name="Reinert K."/>
            <person name="Remington K."/>
            <person name="Saunders R.D."/>
            <person name="Scheeler F."/>
            <person name="Shen H."/>
            <person name="Shue B.C."/>
            <person name="Siden-Kiamos I."/>
            <person name="Simpson M."/>
            <person name="Skupski M.P."/>
            <person name="Smith T."/>
            <person name="Spier E."/>
            <person name="Spradling A.C."/>
            <person name="Stapleton M."/>
            <person name="Strong R."/>
            <person name="Sun E."/>
            <person name="Svirskas R."/>
            <person name="Tector C."/>
            <person name="Turner R."/>
            <person name="Venter E."/>
            <person name="Wang A.H."/>
            <person name="Wang X."/>
            <person name="Wang Z.Y."/>
            <person name="Wassarman D.A."/>
            <person name="Weinstock G.M."/>
            <person name="Weissenbach J."/>
            <person name="Williams S.M."/>
            <person name="WoodageT"/>
            <person name="Worley K.C."/>
            <person name="Wu D."/>
            <person name="Yang S."/>
            <person name="Yao Q.A."/>
            <person name="Ye J."/>
            <person name="Yeh R.F."/>
            <person name="Zaveri J.S."/>
            <person name="Zhan M."/>
            <person name="Zhang G."/>
            <person name="Zhao Q."/>
            <person name="Zheng L."/>
            <person name="Zheng X.H."/>
            <person name="Zhong F.N."/>
            <person name="Zhong W."/>
            <person name="Zhou X."/>
            <person name="Zhu S."/>
            <person name="Zhu X."/>
            <person name="Smith H.O."/>
            <person name="Gibbs R.A."/>
            <person name="Myers E.W."/>
            <person name="Rubin G.M."/>
            <person name="Venter J.C."/>
        </authorList>
    </citation>
    <scope>NUCLEOTIDE SEQUENCE [LARGE SCALE GENOMIC DNA]</scope>
    <source>
        <strain evidence="7">Berkeley</strain>
    </source>
</reference>
<feature type="signal peptide" evidence="2">
    <location>
        <begin position="1"/>
        <end position="18"/>
    </location>
</feature>
<reference evidence="3" key="16">
    <citation type="submission" date="2024-06" db="EMBL/GenBank/DDBJ databases">
        <title>Drosophila melanogaster release 4 sequence.</title>
        <authorList>
            <consortium name="Berkeley Drosophila Genome Project"/>
            <person name="Celniker S."/>
            <person name="Carlson J."/>
            <person name="Wan K."/>
            <person name="Pfeiffer B."/>
            <person name="Frise E."/>
            <person name="George R."/>
            <person name="Hoskins R."/>
            <person name="Stapleton M."/>
            <person name="Pacleb J."/>
            <person name="Park S."/>
            <person name="Svirskas R."/>
            <person name="Smith E."/>
            <person name="Yu C."/>
            <person name="Rubin G."/>
        </authorList>
    </citation>
    <scope>NUCLEOTIDE SEQUENCE</scope>
</reference>
<dbReference type="VEuPathDB" id="VectorBase:FBgn0039521"/>
<feature type="chain" id="PRO_5015100096" evidence="2">
    <location>
        <begin position="19"/>
        <end position="154"/>
    </location>
</feature>
<reference evidence="3" key="11">
    <citation type="journal article" date="2015" name="G3 (Bethesda)">
        <title>Gene Model Annotations for Drosophila melanogaster: Impact of High-Throughput Data.</title>
        <authorList>
            <consortium name="FlyBase Consortium"/>
            <person name="Matthews B.B."/>
            <person name="Dos Santos G."/>
            <person name="Crosby M.A."/>
            <person name="Emmert D.B."/>
            <person name="St Pierre S.E."/>
            <person name="Gramates L.S."/>
            <person name="Zhou P."/>
            <person name="Schroeder A.J."/>
            <person name="Falls K."/>
            <person name="Strelets V."/>
            <person name="Russo S.M."/>
            <person name="Gelbart W.M."/>
            <person name="null"/>
        </authorList>
    </citation>
    <scope>NUCLEOTIDE SEQUENCE</scope>
</reference>
<evidence type="ECO:0000313" key="7">
    <source>
        <dbReference type="Proteomes" id="UP000000803"/>
    </source>
</evidence>
<evidence type="ECO:0000313" key="3">
    <source>
        <dbReference type="EMBL" id="AAF56714.1"/>
    </source>
</evidence>
<reference evidence="3 7" key="9">
    <citation type="journal article" date="2007" name="Science">
        <title>Sequence finishing and mapping of Drosophila melanogaster heterochromatin.</title>
        <authorList>
            <person name="Hoskins R.A."/>
            <person name="Carlson J.W."/>
            <person name="Kennedy C."/>
            <person name="Acevedo D."/>
            <person name="Evans-Holm M."/>
            <person name="Frise E."/>
            <person name="Wan K.H."/>
            <person name="Park S."/>
            <person name="Mendez-Lago M."/>
            <person name="Rossi F."/>
            <person name="Villasante A."/>
            <person name="Dimitri P."/>
            <person name="Karpen G.H."/>
            <person name="Celniker S.E."/>
        </authorList>
    </citation>
    <scope>NUCLEOTIDE SEQUENCE [LARGE SCALE GENOMIC DNA]</scope>
    <source>
        <strain evidence="7">Berkeley</strain>
    </source>
</reference>
<reference evidence="5" key="14">
    <citation type="submission" date="2016-07" db="EMBL/GenBank/DDBJ databases">
        <authorList>
            <person name="Wan K."/>
            <person name="Booth B."/>
            <person name="Spirohn K."/>
            <person name="Hao T."/>
            <person name="Hu Y."/>
            <person name="Calderwood M."/>
            <person name="Hill D."/>
            <person name="Mohr S."/>
            <person name="Vidal M."/>
            <person name="Celniker S."/>
            <person name="Perrimon N."/>
        </authorList>
    </citation>
    <scope>NUCLEOTIDE SEQUENCE</scope>
</reference>
<dbReference type="GO" id="GO:0007320">
    <property type="term" value="P:insemination"/>
    <property type="evidence" value="ECO:0007007"/>
    <property type="project" value="FlyBase"/>
</dbReference>
<dbReference type="GeneID" id="43306"/>
<reference evidence="4" key="10">
    <citation type="submission" date="2007-10" db="EMBL/GenBank/DDBJ databases">
        <authorList>
            <person name="Stapleton M."/>
            <person name="Carlson J."/>
            <person name="Frise E."/>
            <person name="Kapadia B."/>
            <person name="Park S."/>
            <person name="Wan K."/>
            <person name="Yu C."/>
            <person name="Celniker S."/>
        </authorList>
    </citation>
    <scope>NUCLEOTIDE SEQUENCE</scope>
</reference>
<dbReference type="AlphaFoldDB" id="Q9VB29"/>
<reference evidence="3 7" key="6">
    <citation type="journal article" date="2005" name="PLoS Comput. Biol.">
        <title>Combined evidence annotation of transposable elements in genome sequences.</title>
        <authorList>
            <person name="Quesneville H."/>
            <person name="Bergman C.M."/>
            <person name="Andrieu O."/>
            <person name="Autard D."/>
            <person name="Nouaud D."/>
            <person name="Ashburner M."/>
            <person name="Anxolabehere D."/>
        </authorList>
    </citation>
    <scope>NUCLEOTIDE SEQUENCE [LARGE SCALE GENOMIC DNA]</scope>
    <source>
        <strain evidence="7">Berkeley</strain>
    </source>
</reference>
<dbReference type="FlyBase" id="FBgn0039521">
    <property type="gene designation" value="CG5402"/>
</dbReference>
<reference evidence="3" key="15">
    <citation type="submission" date="2023-12" db="EMBL/GenBank/DDBJ databases">
        <authorList>
            <consortium name="FlyBase"/>
        </authorList>
    </citation>
    <scope>NUCLEOTIDE SEQUENCE</scope>
</reference>
<dbReference type="HOGENOM" id="CLU_1733444_0_0_1"/>
<gene>
    <name evidence="3" type="primary">anon-WO0140519.87</name>
    <name evidence="3" type="synonym">Dmel\CG5402</name>
    <name evidence="3 6" type="ORF">CG5402</name>
    <name evidence="3" type="ORF">Dmel_CG5402</name>
</gene>
<dbReference type="EMBL" id="KX531280">
    <property type="protein sequence ID" value="ANY27090.1"/>
    <property type="molecule type" value="mRNA"/>
</dbReference>
<dbReference type="EMBL" id="AE014297">
    <property type="protein sequence ID" value="AAF56714.1"/>
    <property type="molecule type" value="Genomic_DNA"/>
</dbReference>
<dbReference type="OMA" id="QMKPIAN"/>
<proteinExistence type="evidence at transcript level"/>
<keyword evidence="2" id="KW-0732">Signal</keyword>
<dbReference type="KEGG" id="dme:Dmel_CG5402"/>
<reference evidence="7" key="2">
    <citation type="journal article" date="2002" name="Genome Biol.">
        <title>Finishing a whole-genome shotgun: release 3 of the Drosophila melanogaster euchromatic genome sequence.</title>
        <authorList>
            <person name="Celniker S.E."/>
            <person name="Wheeler D.A."/>
            <person name="Kronmiller B."/>
            <person name="Carlson J.W."/>
            <person name="Halpern A."/>
            <person name="Patel S."/>
            <person name="Adams M."/>
            <person name="Champe M."/>
            <person name="Dugan S.P."/>
            <person name="Frise E."/>
            <person name="Hodgson A."/>
            <person name="George R.A."/>
            <person name="Hoskins R.A."/>
            <person name="Laverty T."/>
            <person name="Muzny D.M."/>
            <person name="Nelson C.R."/>
            <person name="Pacleb J.M."/>
            <person name="Park S."/>
            <person name="Pfeiffer B.D."/>
            <person name="Richards S."/>
            <person name="Sodergren E.J."/>
            <person name="Svirskas R."/>
            <person name="Tabor P.E."/>
            <person name="Wan K."/>
            <person name="Stapleton M."/>
            <person name="Sutton G.G."/>
            <person name="Venter C."/>
            <person name="Weinstock G."/>
            <person name="Scherer S.E."/>
            <person name="Myers E.W."/>
            <person name="Gibbs R.A."/>
            <person name="Rubin G.M."/>
        </authorList>
    </citation>
    <scope>NUCLEOTIDE SEQUENCE [LARGE SCALE GENOMIC DNA]</scope>
    <source>
        <strain evidence="7">Berkeley</strain>
    </source>
</reference>
<protein>
    <submittedName>
        <fullName evidence="5">GEO10302p1</fullName>
    </submittedName>
    <submittedName>
        <fullName evidence="4">TA01267p</fullName>
    </submittedName>
</protein>
<dbReference type="Bgee" id="FBgn0039521">
    <property type="expression patterns" value="Expressed in epithelial cell in male reproductive gland and 21 other cell types or tissues"/>
</dbReference>
<reference evidence="3 7" key="5">
    <citation type="journal article" date="2002" name="Genome Biol.">
        <title>Heterochromatic sequences in a Drosophila whole-genome shotgun assembly.</title>
        <authorList>
            <person name="Hoskins R.A."/>
            <person name="Smith C.D."/>
            <person name="Carlson J.W."/>
            <person name="Carvalho A.B."/>
            <person name="Halpern A."/>
            <person name="Kaminker J.S."/>
            <person name="Kennedy C."/>
            <person name="Mungall C.J."/>
            <person name="Sullivan B.A."/>
            <person name="Sutton G.G."/>
            <person name="Yasuhara J.C."/>
            <person name="Wakimoto B.T."/>
            <person name="Myers E.W."/>
            <person name="Celniker S.E."/>
            <person name="Rubin G.M."/>
            <person name="Karpen G.H."/>
        </authorList>
    </citation>
    <scope>NUCLEOTIDE SEQUENCE [LARGE SCALE GENOMIC DNA]</scope>
    <source>
        <strain evidence="7">Berkeley</strain>
    </source>
</reference>
<evidence type="ECO:0000313" key="5">
    <source>
        <dbReference type="EMBL" id="ANY27090.1"/>
    </source>
</evidence>
<feature type="region of interest" description="Disordered" evidence="1">
    <location>
        <begin position="92"/>
        <end position="154"/>
    </location>
</feature>
<sequence>MKLLIWLCLLGFLASAYGIFLDKITGRGDSSGNGLLDDIFGLEDSDNSSHNKTSQHALPASGIFTPVKVAVDVIQNIWDEFSKGVLGLMGSFGTGDDGGESPPSGNTAPVTTESSLPSQETTTTRTTPFTTTESRTESVLETTTTDSSTSTLPP</sequence>